<dbReference type="KEGG" id="vg:65131003"/>
<proteinExistence type="predicted"/>
<dbReference type="GeneID" id="65131003"/>
<accession>A0A7M1RRK6</accession>
<name>A0A7M1RRK6_9CAUD</name>
<reference evidence="1 2" key="1">
    <citation type="submission" date="2020-07" db="EMBL/GenBank/DDBJ databases">
        <title>Taxonomic proposal: Crassvirales, a new order of highly abundant and diverse bacterial viruses.</title>
        <authorList>
            <person name="Shkoporov A.N."/>
            <person name="Stockdale S.R."/>
            <person name="Guerin E."/>
            <person name="Ross R.P."/>
            <person name="Hill C."/>
        </authorList>
    </citation>
    <scope>NUCLEOTIDE SEQUENCE [LARGE SCALE GENOMIC DNA]</scope>
</reference>
<organism evidence="1 2">
    <name type="scientific">uncultured phage cr109_1</name>
    <dbReference type="NCBI Taxonomy" id="2772083"/>
    <lineage>
        <taxon>Viruses</taxon>
        <taxon>Duplodnaviria</taxon>
        <taxon>Heunggongvirae</taxon>
        <taxon>Uroviricota</taxon>
        <taxon>Caudoviricetes</taxon>
        <taxon>Crassvirales</taxon>
        <taxon>Suoliviridae</taxon>
        <taxon>Loutivirinae</taxon>
        <taxon>Buchavirus</taxon>
        <taxon>Buchavirus splanchnicus</taxon>
    </lineage>
</organism>
<dbReference type="RefSeq" id="YP_010112529.1">
    <property type="nucleotide sequence ID" value="NC_055892.1"/>
</dbReference>
<evidence type="ECO:0000313" key="1">
    <source>
        <dbReference type="EMBL" id="QOR57077.1"/>
    </source>
</evidence>
<sequence length="156" mass="17714">MRLNEPGVYQVVGSDIELLAIVVGETPHLRIVSAIIMNDAFQKAKFREVKEESLEIQSIYAHPEMYVFYPYESSDVCQLPIELRSMRGAKMPSIDDAMYHTFKERYKVDTSIPGRGAMSTKVYIMSITGWSAAQAQLVICKIAREIKKENGIIQSY</sequence>
<evidence type="ECO:0000313" key="2">
    <source>
        <dbReference type="Proteomes" id="UP000594117"/>
    </source>
</evidence>
<dbReference type="Proteomes" id="UP000594117">
    <property type="component" value="Segment"/>
</dbReference>
<dbReference type="EMBL" id="MT774399">
    <property type="protein sequence ID" value="QOR57077.1"/>
    <property type="molecule type" value="Genomic_DNA"/>
</dbReference>
<protein>
    <submittedName>
        <fullName evidence="1">Uncharacterized protein</fullName>
    </submittedName>
</protein>
<keyword evidence="2" id="KW-1185">Reference proteome</keyword>